<dbReference type="SMART" id="SM00034">
    <property type="entry name" value="CLECT"/>
    <property type="match status" value="1"/>
</dbReference>
<dbReference type="PROSITE" id="PS50041">
    <property type="entry name" value="C_TYPE_LECTIN_2"/>
    <property type="match status" value="1"/>
</dbReference>
<evidence type="ECO:0000313" key="11">
    <source>
        <dbReference type="Proteomes" id="UP000503349"/>
    </source>
</evidence>
<organism evidence="10 11">
    <name type="scientific">Channa argus</name>
    <name type="common">Northern snakehead</name>
    <name type="synonym">Ophicephalus argus</name>
    <dbReference type="NCBI Taxonomy" id="215402"/>
    <lineage>
        <taxon>Eukaryota</taxon>
        <taxon>Metazoa</taxon>
        <taxon>Chordata</taxon>
        <taxon>Craniata</taxon>
        <taxon>Vertebrata</taxon>
        <taxon>Euteleostomi</taxon>
        <taxon>Actinopterygii</taxon>
        <taxon>Neopterygii</taxon>
        <taxon>Teleostei</taxon>
        <taxon>Neoteleostei</taxon>
        <taxon>Acanthomorphata</taxon>
        <taxon>Anabantaria</taxon>
        <taxon>Anabantiformes</taxon>
        <taxon>Channoidei</taxon>
        <taxon>Channidae</taxon>
        <taxon>Channa</taxon>
    </lineage>
</organism>
<dbReference type="SMART" id="SM00607">
    <property type="entry name" value="FTP"/>
    <property type="match status" value="1"/>
</dbReference>
<keyword evidence="4" id="KW-0479">Metal-binding</keyword>
<evidence type="ECO:0000256" key="2">
    <source>
        <dbReference type="ARBA" id="ARBA00010147"/>
    </source>
</evidence>
<dbReference type="SUPFAM" id="SSF56436">
    <property type="entry name" value="C-type lectin-like"/>
    <property type="match status" value="1"/>
</dbReference>
<keyword evidence="5" id="KW-0430">Lectin</keyword>
<dbReference type="InterPro" id="IPR016186">
    <property type="entry name" value="C-type_lectin-like/link_sf"/>
</dbReference>
<dbReference type="InterPro" id="IPR016187">
    <property type="entry name" value="CTDL_fold"/>
</dbReference>
<reference evidence="10 11" key="1">
    <citation type="submission" date="2019-02" db="EMBL/GenBank/DDBJ databases">
        <title>Opniocepnalus argus genome.</title>
        <authorList>
            <person name="Zhou C."/>
            <person name="Xiao S."/>
        </authorList>
    </citation>
    <scope>NUCLEOTIDE SEQUENCE [LARGE SCALE GENOMIC DNA]</scope>
    <source>
        <strain evidence="10">OARG1902GOOAL</strain>
        <tissue evidence="10">Muscle</tissue>
    </source>
</reference>
<evidence type="ECO:0000256" key="4">
    <source>
        <dbReference type="ARBA" id="ARBA00022723"/>
    </source>
</evidence>
<name>A0A6G1PKS8_CHAAH</name>
<keyword evidence="8" id="KW-0732">Signal</keyword>
<dbReference type="GO" id="GO:0046872">
    <property type="term" value="F:metal ion binding"/>
    <property type="evidence" value="ECO:0007669"/>
    <property type="project" value="UniProtKB-KW"/>
</dbReference>
<dbReference type="Gene3D" id="2.60.120.260">
    <property type="entry name" value="Galactose-binding domain-like"/>
    <property type="match status" value="1"/>
</dbReference>
<gene>
    <name evidence="10" type="ORF">EXN66_Car006261</name>
</gene>
<comment type="subunit">
    <text evidence="3">Homotrimer.</text>
</comment>
<keyword evidence="7" id="KW-1015">Disulfide bond</keyword>
<evidence type="ECO:0000256" key="1">
    <source>
        <dbReference type="ARBA" id="ARBA00002219"/>
    </source>
</evidence>
<feature type="signal peptide" evidence="8">
    <location>
        <begin position="1"/>
        <end position="17"/>
    </location>
</feature>
<dbReference type="SUPFAM" id="SSF49785">
    <property type="entry name" value="Galactose-binding domain-like"/>
    <property type="match status" value="1"/>
</dbReference>
<evidence type="ECO:0000256" key="6">
    <source>
        <dbReference type="ARBA" id="ARBA00022837"/>
    </source>
</evidence>
<evidence type="ECO:0000259" key="9">
    <source>
        <dbReference type="PROSITE" id="PS50041"/>
    </source>
</evidence>
<dbReference type="InterPro" id="IPR006585">
    <property type="entry name" value="FTP1"/>
</dbReference>
<keyword evidence="11" id="KW-1185">Reference proteome</keyword>
<protein>
    <submittedName>
        <fullName evidence="10">Fucolectin-5</fullName>
    </submittedName>
</protein>
<dbReference type="GO" id="GO:0042806">
    <property type="term" value="F:fucose binding"/>
    <property type="evidence" value="ECO:0007669"/>
    <property type="project" value="UniProtKB-ARBA"/>
</dbReference>
<evidence type="ECO:0000256" key="3">
    <source>
        <dbReference type="ARBA" id="ARBA00011233"/>
    </source>
</evidence>
<dbReference type="CDD" id="cd00037">
    <property type="entry name" value="CLECT"/>
    <property type="match status" value="1"/>
</dbReference>
<reference evidence="11" key="2">
    <citation type="submission" date="2019-02" db="EMBL/GenBank/DDBJ databases">
        <title>Opniocepnalus argus Var Kimnra genome.</title>
        <authorList>
            <person name="Zhou C."/>
            <person name="Xiao S."/>
        </authorList>
    </citation>
    <scope>NUCLEOTIDE SEQUENCE [LARGE SCALE GENOMIC DNA]</scope>
</reference>
<sequence length="271" mass="30747">MMLWSLLLISLMAFCNTQNLIKGGKTNQTSYYTAEGVKYSSERATDGNLTQCAHSQQTNNSWWNIDLLGLYEISNITIYNVDSGNVNLTGAEIRIGNLSETDGTANSMCTSITVSTRGVNITFNCSQGPMVGRYVTVYLQKNWFLILCEVWIYGTNVSPFLLINENKTWEDALNDCRAQNMDLASIFDNQTQTWAELEVMKASSSFVWLGLRYTCTLEFWFWVDDHAFTYEHWAAGQPTENCDMSVAIETTGGYKWYSKSDNEKFNFICAI</sequence>
<dbReference type="InterPro" id="IPR051941">
    <property type="entry name" value="BG_Antigen-Binding_Lectin"/>
</dbReference>
<dbReference type="AlphaFoldDB" id="A0A6G1PKS8"/>
<evidence type="ECO:0000256" key="8">
    <source>
        <dbReference type="SAM" id="SignalP"/>
    </source>
</evidence>
<feature type="domain" description="C-type lectin" evidence="9">
    <location>
        <begin position="160"/>
        <end position="270"/>
    </location>
</feature>
<dbReference type="InterPro" id="IPR008979">
    <property type="entry name" value="Galactose-bd-like_sf"/>
</dbReference>
<dbReference type="Pfam" id="PF22633">
    <property type="entry name" value="F5_F8_type_C_2"/>
    <property type="match status" value="1"/>
</dbReference>
<comment type="function">
    <text evidence="1">Acts as a defensive agent. Recognizes blood group fucosylated oligosaccharides including A, B, H and Lewis B-type antigens. Does not recognize Lewis A antigen and has low affinity for monovalent haptens.</text>
</comment>
<keyword evidence="6" id="KW-0106">Calcium</keyword>
<accession>A0A6G1PKS8</accession>
<evidence type="ECO:0000256" key="7">
    <source>
        <dbReference type="ARBA" id="ARBA00023157"/>
    </source>
</evidence>
<proteinExistence type="inferred from homology"/>
<dbReference type="PANTHER" id="PTHR45713:SF20">
    <property type="entry name" value="FUCOLECTIN TACHYLECTIN-4 PENTRAXIN-1 DOMAIN-CONTAINING PROTEIN"/>
    <property type="match status" value="1"/>
</dbReference>
<dbReference type="EMBL" id="CM015717">
    <property type="protein sequence ID" value="KAF3690588.1"/>
    <property type="molecule type" value="Genomic_DNA"/>
</dbReference>
<evidence type="ECO:0000313" key="10">
    <source>
        <dbReference type="EMBL" id="KAF3690588.1"/>
    </source>
</evidence>
<dbReference type="Pfam" id="PF00059">
    <property type="entry name" value="Lectin_C"/>
    <property type="match status" value="1"/>
</dbReference>
<evidence type="ECO:0000256" key="5">
    <source>
        <dbReference type="ARBA" id="ARBA00022734"/>
    </source>
</evidence>
<dbReference type="Gene3D" id="3.10.100.10">
    <property type="entry name" value="Mannose-Binding Protein A, subunit A"/>
    <property type="match status" value="1"/>
</dbReference>
<dbReference type="PANTHER" id="PTHR45713">
    <property type="entry name" value="FTP DOMAIN-CONTAINING PROTEIN"/>
    <property type="match status" value="1"/>
</dbReference>
<dbReference type="InterPro" id="IPR001304">
    <property type="entry name" value="C-type_lectin-like"/>
</dbReference>
<dbReference type="GO" id="GO:0010185">
    <property type="term" value="P:regulation of cellular defense response"/>
    <property type="evidence" value="ECO:0007669"/>
    <property type="project" value="UniProtKB-ARBA"/>
</dbReference>
<dbReference type="GO" id="GO:0001868">
    <property type="term" value="P:regulation of complement activation, lectin pathway"/>
    <property type="evidence" value="ECO:0007669"/>
    <property type="project" value="UniProtKB-ARBA"/>
</dbReference>
<feature type="chain" id="PRO_5026047052" evidence="8">
    <location>
        <begin position="18"/>
        <end position="271"/>
    </location>
</feature>
<dbReference type="Proteomes" id="UP000503349">
    <property type="component" value="Chromosome 6"/>
</dbReference>
<comment type="similarity">
    <text evidence="2">Belongs to the fucolectin family.</text>
</comment>